<reference evidence="2 3" key="1">
    <citation type="journal article" date="2020" name="Syst. Appl. Microbiol.">
        <title>Alienimonas chondri sp. nov., a novel planctomycete isolated from the biofilm of the red alga Chondrus crispus.</title>
        <authorList>
            <person name="Vitorino I."/>
            <person name="Albuquerque L."/>
            <person name="Wiegand S."/>
            <person name="Kallscheuer N."/>
            <person name="da Costa M.S."/>
            <person name="Lobo-da-Cunha A."/>
            <person name="Jogler C."/>
            <person name="Lage O.M."/>
        </authorList>
    </citation>
    <scope>NUCLEOTIDE SEQUENCE [LARGE SCALE GENOMIC DNA]</scope>
    <source>
        <strain evidence="2 3">LzC2</strain>
    </source>
</reference>
<dbReference type="Proteomes" id="UP000609651">
    <property type="component" value="Unassembled WGS sequence"/>
</dbReference>
<feature type="region of interest" description="Disordered" evidence="1">
    <location>
        <begin position="187"/>
        <end position="206"/>
    </location>
</feature>
<feature type="compositionally biased region" description="Gly residues" evidence="1">
    <location>
        <begin position="191"/>
        <end position="201"/>
    </location>
</feature>
<feature type="region of interest" description="Disordered" evidence="1">
    <location>
        <begin position="212"/>
        <end position="259"/>
    </location>
</feature>
<sequence>MTFAADMTAADATVAEALAAHTLSSQTVRRLMAADGYLQLGLPAAALAELDRVEHAGPLESARDYLVGQALMADDRHEDALEPLTRAAVAIPAPWNRAAYECLTECFRATGHDELAEVTDLWGDDDGIPPGFDPDAEVSAQTAADRMRFVSDFDPAEAAAEAFEAEETAWSEAEDFGDAADLSQEEAGPALWGGDGWGGQGEQSHEAGLRMDDADQTGDFAADAEAMEPGRPREWDLFTFDGGFGTDDGDDAPLPPHSR</sequence>
<evidence type="ECO:0000313" key="2">
    <source>
        <dbReference type="EMBL" id="NNJ25928.1"/>
    </source>
</evidence>
<protein>
    <recommendedName>
        <fullName evidence="4">Tetratricopeptide repeat protein</fullName>
    </recommendedName>
</protein>
<evidence type="ECO:0008006" key="4">
    <source>
        <dbReference type="Google" id="ProtNLM"/>
    </source>
</evidence>
<evidence type="ECO:0000313" key="3">
    <source>
        <dbReference type="Proteomes" id="UP000609651"/>
    </source>
</evidence>
<dbReference type="EMBL" id="WTPX01000055">
    <property type="protein sequence ID" value="NNJ25928.1"/>
    <property type="molecule type" value="Genomic_DNA"/>
</dbReference>
<accession>A0ABX1VF85</accession>
<gene>
    <name evidence="2" type="ORF">LzC2_20050</name>
</gene>
<proteinExistence type="predicted"/>
<evidence type="ECO:0000256" key="1">
    <source>
        <dbReference type="SAM" id="MobiDB-lite"/>
    </source>
</evidence>
<name>A0ABX1VF85_9PLAN</name>
<comment type="caution">
    <text evidence="2">The sequence shown here is derived from an EMBL/GenBank/DDBJ whole genome shotgun (WGS) entry which is preliminary data.</text>
</comment>
<organism evidence="2 3">
    <name type="scientific">Alienimonas chondri</name>
    <dbReference type="NCBI Taxonomy" id="2681879"/>
    <lineage>
        <taxon>Bacteria</taxon>
        <taxon>Pseudomonadati</taxon>
        <taxon>Planctomycetota</taxon>
        <taxon>Planctomycetia</taxon>
        <taxon>Planctomycetales</taxon>
        <taxon>Planctomycetaceae</taxon>
        <taxon>Alienimonas</taxon>
    </lineage>
</organism>
<keyword evidence="3" id="KW-1185">Reference proteome</keyword>